<feature type="compositionally biased region" description="Pro residues" evidence="1">
    <location>
        <begin position="47"/>
        <end position="57"/>
    </location>
</feature>
<feature type="compositionally biased region" description="Basic and acidic residues" evidence="1">
    <location>
        <begin position="94"/>
        <end position="134"/>
    </location>
</feature>
<evidence type="ECO:0000256" key="1">
    <source>
        <dbReference type="SAM" id="MobiDB-lite"/>
    </source>
</evidence>
<reference evidence="2 3" key="1">
    <citation type="journal article" date="2022" name="Gigascience">
        <title>A chromosome-level genome assembly and annotation of the desert horned lizard, Phrynosoma platyrhinos, provides insight into chromosomal rearrangements among reptiles.</title>
        <authorList>
            <person name="Koochekian N."/>
            <person name="Ascanio A."/>
            <person name="Farleigh K."/>
            <person name="Card D.C."/>
            <person name="Schield D.R."/>
            <person name="Castoe T.A."/>
            <person name="Jezkova T."/>
        </authorList>
    </citation>
    <scope>NUCLEOTIDE SEQUENCE [LARGE SCALE GENOMIC DNA]</scope>
    <source>
        <strain evidence="2">NK-2021</strain>
    </source>
</reference>
<comment type="caution">
    <text evidence="2">The sequence shown here is derived from an EMBL/GenBank/DDBJ whole genome shotgun (WGS) entry which is preliminary data.</text>
</comment>
<feature type="region of interest" description="Disordered" evidence="1">
    <location>
        <begin position="35"/>
        <end position="134"/>
    </location>
</feature>
<keyword evidence="3" id="KW-1185">Reference proteome</keyword>
<dbReference type="Proteomes" id="UP000826234">
    <property type="component" value="Unassembled WGS sequence"/>
</dbReference>
<protein>
    <submittedName>
        <fullName evidence="2">Uncharacterized protein</fullName>
    </submittedName>
</protein>
<proteinExistence type="predicted"/>
<accession>A0ABQ7SP96</accession>
<feature type="region of interest" description="Disordered" evidence="1">
    <location>
        <begin position="1"/>
        <end position="21"/>
    </location>
</feature>
<feature type="compositionally biased region" description="Basic and acidic residues" evidence="1">
    <location>
        <begin position="63"/>
        <end position="86"/>
    </location>
</feature>
<organism evidence="2 3">
    <name type="scientific">Phrynosoma platyrhinos</name>
    <name type="common">Desert horned lizard</name>
    <dbReference type="NCBI Taxonomy" id="52577"/>
    <lineage>
        <taxon>Eukaryota</taxon>
        <taxon>Metazoa</taxon>
        <taxon>Chordata</taxon>
        <taxon>Craniata</taxon>
        <taxon>Vertebrata</taxon>
        <taxon>Euteleostomi</taxon>
        <taxon>Lepidosauria</taxon>
        <taxon>Squamata</taxon>
        <taxon>Bifurcata</taxon>
        <taxon>Unidentata</taxon>
        <taxon>Episquamata</taxon>
        <taxon>Toxicofera</taxon>
        <taxon>Iguania</taxon>
        <taxon>Phrynosomatidae</taxon>
        <taxon>Phrynosomatinae</taxon>
        <taxon>Phrynosoma</taxon>
    </lineage>
</organism>
<dbReference type="EMBL" id="JAIPUX010005289">
    <property type="protein sequence ID" value="KAH0619170.1"/>
    <property type="molecule type" value="Genomic_DNA"/>
</dbReference>
<name>A0ABQ7SP96_PHRPL</name>
<evidence type="ECO:0000313" key="3">
    <source>
        <dbReference type="Proteomes" id="UP000826234"/>
    </source>
</evidence>
<sequence>MVVEGLGELDVKFPPKPSSRPRLCRSAVGKLGGCSEGGGIGQDFVSPPGPLPMPPLPQLLRCQEVRTSKPLREGEKDNLRACEKKMKSSVGTPKTKDKPLRASEKDTLRAGEHKRMASDNKVQKEESPENRQPK</sequence>
<gene>
    <name evidence="2" type="ORF">JD844_018917</name>
</gene>
<evidence type="ECO:0000313" key="2">
    <source>
        <dbReference type="EMBL" id="KAH0619170.1"/>
    </source>
</evidence>